<dbReference type="Proteomes" id="UP000187609">
    <property type="component" value="Unassembled WGS sequence"/>
</dbReference>
<dbReference type="Gene3D" id="1.10.510.10">
    <property type="entry name" value="Transferase(Phosphotransferase) domain 1"/>
    <property type="match status" value="1"/>
</dbReference>
<dbReference type="GO" id="GO:0005886">
    <property type="term" value="C:plasma membrane"/>
    <property type="evidence" value="ECO:0007669"/>
    <property type="project" value="TreeGrafter"/>
</dbReference>
<dbReference type="GO" id="GO:0005524">
    <property type="term" value="F:ATP binding"/>
    <property type="evidence" value="ECO:0007669"/>
    <property type="project" value="UniProtKB-KW"/>
</dbReference>
<dbReference type="GO" id="GO:0004672">
    <property type="term" value="F:protein kinase activity"/>
    <property type="evidence" value="ECO:0007669"/>
    <property type="project" value="InterPro"/>
</dbReference>
<dbReference type="InterPro" id="IPR000719">
    <property type="entry name" value="Prot_kinase_dom"/>
</dbReference>
<protein>
    <submittedName>
        <fullName evidence="4">Receptor-like protein kinase</fullName>
    </submittedName>
</protein>
<dbReference type="PANTHER" id="PTHR27001">
    <property type="entry name" value="OS01G0253100 PROTEIN"/>
    <property type="match status" value="1"/>
</dbReference>
<keyword evidence="5" id="KW-1185">Reference proteome</keyword>
<evidence type="ECO:0000256" key="2">
    <source>
        <dbReference type="ARBA" id="ARBA00022840"/>
    </source>
</evidence>
<dbReference type="Gramene" id="OIT00684">
    <property type="protein sequence ID" value="OIT00684"/>
    <property type="gene ID" value="A4A49_06909"/>
</dbReference>
<sequence>MANFPIGKFHYSVNQYVIRKKCPVKNDHVEEDDHVKEEDQLVEEEFSVKNDLLDLSWEELNLFTRQFSPENFIGLTQFGKLYRGKMSIGSDQDKITKDVAVKIMVDEMRHFDLSYDKLTRLEDELKLQDDFKWLQRVKTALALASLLNYLHDGNSSYMLCNFDPAHVAVDQNFTPILFEFGMLVGEGLDTKINEEDLRIGTCGYIDPSVAECVKWSLKSDVYAFGIVLLSLMSKRVVDWKNARNTHVGLWGVREYKRRCSLVHQSLEADPGFELQITKREYKCGCSLVHQSLEADPGFDPRDGPTITKLAMQCIEYKQKKRPEMKEVVKRLKDLRVVQQHGEACGEAFYIN</sequence>
<comment type="caution">
    <text evidence="4">The sequence shown here is derived from an EMBL/GenBank/DDBJ whole genome shotgun (WGS) entry which is preliminary data.</text>
</comment>
<reference evidence="4" key="1">
    <citation type="submission" date="2016-11" db="EMBL/GenBank/DDBJ databases">
        <title>The genome of Nicotiana attenuata.</title>
        <authorList>
            <person name="Xu S."/>
            <person name="Brockmoeller T."/>
            <person name="Gaquerel E."/>
            <person name="Navarro A."/>
            <person name="Kuhl H."/>
            <person name="Gase K."/>
            <person name="Ling Z."/>
            <person name="Zhou W."/>
            <person name="Kreitzer C."/>
            <person name="Stanke M."/>
            <person name="Tang H."/>
            <person name="Lyons E."/>
            <person name="Pandey P."/>
            <person name="Pandey S.P."/>
            <person name="Timmermann B."/>
            <person name="Baldwin I.T."/>
        </authorList>
    </citation>
    <scope>NUCLEOTIDE SEQUENCE [LARGE SCALE GENOMIC DNA]</scope>
    <source>
        <strain evidence="4">UT</strain>
    </source>
</reference>
<evidence type="ECO:0000313" key="4">
    <source>
        <dbReference type="EMBL" id="OIT00684.1"/>
    </source>
</evidence>
<proteinExistence type="predicted"/>
<organism evidence="4 5">
    <name type="scientific">Nicotiana attenuata</name>
    <name type="common">Coyote tobacco</name>
    <dbReference type="NCBI Taxonomy" id="49451"/>
    <lineage>
        <taxon>Eukaryota</taxon>
        <taxon>Viridiplantae</taxon>
        <taxon>Streptophyta</taxon>
        <taxon>Embryophyta</taxon>
        <taxon>Tracheophyta</taxon>
        <taxon>Spermatophyta</taxon>
        <taxon>Magnoliopsida</taxon>
        <taxon>eudicotyledons</taxon>
        <taxon>Gunneridae</taxon>
        <taxon>Pentapetalae</taxon>
        <taxon>asterids</taxon>
        <taxon>lamiids</taxon>
        <taxon>Solanales</taxon>
        <taxon>Solanaceae</taxon>
        <taxon>Nicotianoideae</taxon>
        <taxon>Nicotianeae</taxon>
        <taxon>Nicotiana</taxon>
    </lineage>
</organism>
<evidence type="ECO:0000313" key="5">
    <source>
        <dbReference type="Proteomes" id="UP000187609"/>
    </source>
</evidence>
<dbReference type="PANTHER" id="PTHR27001:SF931">
    <property type="entry name" value="OS11G0664100 PROTEIN"/>
    <property type="match status" value="1"/>
</dbReference>
<dbReference type="OMA" id="CPVENEL"/>
<feature type="domain" description="Protein kinase" evidence="3">
    <location>
        <begin position="1"/>
        <end position="336"/>
    </location>
</feature>
<dbReference type="STRING" id="49451.A0A1J6I8B3"/>
<evidence type="ECO:0000256" key="1">
    <source>
        <dbReference type="ARBA" id="ARBA00022741"/>
    </source>
</evidence>
<name>A0A1J6I8B3_NICAT</name>
<keyword evidence="2" id="KW-0067">ATP-binding</keyword>
<dbReference type="AlphaFoldDB" id="A0A1J6I8B3"/>
<dbReference type="InterPro" id="IPR011009">
    <property type="entry name" value="Kinase-like_dom_sf"/>
</dbReference>
<dbReference type="EMBL" id="MJEQ01037189">
    <property type="protein sequence ID" value="OIT00684.1"/>
    <property type="molecule type" value="Genomic_DNA"/>
</dbReference>
<dbReference type="SUPFAM" id="SSF56112">
    <property type="entry name" value="Protein kinase-like (PK-like)"/>
    <property type="match status" value="1"/>
</dbReference>
<accession>A0A1J6I8B3</accession>
<keyword evidence="1" id="KW-0547">Nucleotide-binding</keyword>
<gene>
    <name evidence="4" type="ORF">A4A49_06909</name>
</gene>
<dbReference type="PROSITE" id="PS50011">
    <property type="entry name" value="PROTEIN_KINASE_DOM"/>
    <property type="match status" value="1"/>
</dbReference>
<evidence type="ECO:0000259" key="3">
    <source>
        <dbReference type="PROSITE" id="PS50011"/>
    </source>
</evidence>
<dbReference type="SMR" id="A0A1J6I8B3"/>